<organism evidence="1 2">
    <name type="scientific">Gordonibacter urolithinfaciens</name>
    <dbReference type="NCBI Taxonomy" id="1335613"/>
    <lineage>
        <taxon>Bacteria</taxon>
        <taxon>Bacillati</taxon>
        <taxon>Actinomycetota</taxon>
        <taxon>Coriobacteriia</taxon>
        <taxon>Eggerthellales</taxon>
        <taxon>Eggerthellaceae</taxon>
        <taxon>Gordonibacter</taxon>
    </lineage>
</organism>
<evidence type="ECO:0000313" key="2">
    <source>
        <dbReference type="Proteomes" id="UP000462865"/>
    </source>
</evidence>
<protein>
    <submittedName>
        <fullName evidence="1">Uncharacterized protein</fullName>
    </submittedName>
</protein>
<name>A0A7K0IE29_9ACTN</name>
<sequence>MLIDSLTFALEKSGCLDAFWGKLDEGHDGTLGVASSARPFLGAARFAHKPQTTLVVVAGEDAAIAFARQVAAYLGDERVMRFPERADYPWGGKPGDPAQA</sequence>
<gene>
    <name evidence="1" type="ORF">GKG38_15060</name>
</gene>
<reference evidence="1 2" key="1">
    <citation type="journal article" date="2019" name="Nat. Med.">
        <title>A library of human gut bacterial isolates paired with longitudinal multiomics data enables mechanistic microbiome research.</title>
        <authorList>
            <person name="Poyet M."/>
            <person name="Groussin M."/>
            <person name="Gibbons S.M."/>
            <person name="Avila-Pacheco J."/>
            <person name="Jiang X."/>
            <person name="Kearney S.M."/>
            <person name="Perrotta A.R."/>
            <person name="Berdy B."/>
            <person name="Zhao S."/>
            <person name="Lieberman T.D."/>
            <person name="Swanson P.K."/>
            <person name="Smith M."/>
            <person name="Roesemann S."/>
            <person name="Alexander J.E."/>
            <person name="Rich S.A."/>
            <person name="Livny J."/>
            <person name="Vlamakis H."/>
            <person name="Clish C."/>
            <person name="Bullock K."/>
            <person name="Deik A."/>
            <person name="Scott J."/>
            <person name="Pierce K.A."/>
            <person name="Xavier R.J."/>
            <person name="Alm E.J."/>
        </authorList>
    </citation>
    <scope>NUCLEOTIDE SEQUENCE [LARGE SCALE GENOMIC DNA]</scope>
    <source>
        <strain evidence="1 2">BIOML-A1</strain>
    </source>
</reference>
<dbReference type="EMBL" id="WKZA01000143">
    <property type="protein sequence ID" value="MSA96344.1"/>
    <property type="molecule type" value="Genomic_DNA"/>
</dbReference>
<dbReference type="AlphaFoldDB" id="A0A7K0IE29"/>
<evidence type="ECO:0000313" key="1">
    <source>
        <dbReference type="EMBL" id="MSA96344.1"/>
    </source>
</evidence>
<accession>A0A7K0IE29</accession>
<dbReference type="Proteomes" id="UP000462865">
    <property type="component" value="Unassembled WGS sequence"/>
</dbReference>
<comment type="caution">
    <text evidence="1">The sequence shown here is derived from an EMBL/GenBank/DDBJ whole genome shotgun (WGS) entry which is preliminary data.</text>
</comment>
<proteinExistence type="predicted"/>
<feature type="non-terminal residue" evidence="1">
    <location>
        <position position="100"/>
    </location>
</feature>
<dbReference type="RefSeq" id="WP_154270957.1">
    <property type="nucleotide sequence ID" value="NZ_WKZA01000143.1"/>
</dbReference>